<proteinExistence type="predicted"/>
<accession>A0ACC2WQQ8</accession>
<dbReference type="EMBL" id="JASBWS010000010">
    <property type="protein sequence ID" value="KAJ9114100.1"/>
    <property type="molecule type" value="Genomic_DNA"/>
</dbReference>
<keyword evidence="2" id="KW-1185">Reference proteome</keyword>
<evidence type="ECO:0000313" key="2">
    <source>
        <dbReference type="Proteomes" id="UP001230649"/>
    </source>
</evidence>
<reference evidence="1" key="1">
    <citation type="submission" date="2023-04" db="EMBL/GenBank/DDBJ databases">
        <title>Draft Genome sequencing of Naganishia species isolated from polar environments using Oxford Nanopore Technology.</title>
        <authorList>
            <person name="Leo P."/>
            <person name="Venkateswaran K."/>
        </authorList>
    </citation>
    <scope>NUCLEOTIDE SEQUENCE</scope>
    <source>
        <strain evidence="1">MNA-CCFEE 5262</strain>
    </source>
</reference>
<dbReference type="Proteomes" id="UP001230649">
    <property type="component" value="Unassembled WGS sequence"/>
</dbReference>
<protein>
    <submittedName>
        <fullName evidence="1">Uncharacterized protein</fullName>
    </submittedName>
</protein>
<comment type="caution">
    <text evidence="1">The sequence shown here is derived from an EMBL/GenBank/DDBJ whole genome shotgun (WGS) entry which is preliminary data.</text>
</comment>
<name>A0ACC2WQQ8_9TREE</name>
<sequence>MSSFQELLEQKQKEAERLKLVRERQAKVEREREEREKAEREKREQAEEERAKQLRAAARRKEQDDVEKARKAALAREAQERERVQRKPSVTAKPSKSASSGKPKTPSAPRSKSVSSSTTAGTKAPVLTREEKRKLREDREFGVAAPSTSTGGKKKMSEGDRVARMLAAATAGRGLNAKIPDRPTVKRPDESPRAGADTANRTGPTYKAHSSIAHQVTEKPMKPLERVQQRARELATSNLGKDRRSIDQVQREIKGARVVDDDRDFFDGPRRGNGNGKSEGKRKQVEPRITPGDSSYVINKMGLLADEREHKSRNGHNSKASSSVPAKRRRRSTTPSDASDASSQDFDSDELDDVDVRRKKKKKQASTIGASTRRREEAALPRKRPPAGGSVLAAAGLDIYAMFGRKDREFYLSRDRASDSEDDMEADAATIRKEEARAARQAREDDRREEAEERRRAEEKRRRKERERGR</sequence>
<organism evidence="1 2">
    <name type="scientific">Naganishia adeliensis</name>
    <dbReference type="NCBI Taxonomy" id="92952"/>
    <lineage>
        <taxon>Eukaryota</taxon>
        <taxon>Fungi</taxon>
        <taxon>Dikarya</taxon>
        <taxon>Basidiomycota</taxon>
        <taxon>Agaricomycotina</taxon>
        <taxon>Tremellomycetes</taxon>
        <taxon>Filobasidiales</taxon>
        <taxon>Filobasidiaceae</taxon>
        <taxon>Naganishia</taxon>
    </lineage>
</organism>
<evidence type="ECO:0000313" key="1">
    <source>
        <dbReference type="EMBL" id="KAJ9114100.1"/>
    </source>
</evidence>
<gene>
    <name evidence="1" type="ORF">QFC20_001616</name>
</gene>